<dbReference type="InterPro" id="IPR029787">
    <property type="entry name" value="Nucleotide_cyclase"/>
</dbReference>
<evidence type="ECO:0000313" key="6">
    <source>
        <dbReference type="Proteomes" id="UP001204621"/>
    </source>
</evidence>
<dbReference type="Pfam" id="PF14827">
    <property type="entry name" value="dCache_3"/>
    <property type="match status" value="1"/>
</dbReference>
<dbReference type="InterPro" id="IPR029151">
    <property type="entry name" value="Sensor-like_sf"/>
</dbReference>
<dbReference type="InterPro" id="IPR000160">
    <property type="entry name" value="GGDEF_dom"/>
</dbReference>
<gene>
    <name evidence="5" type="ORF">NX778_04310</name>
</gene>
<dbReference type="SMART" id="SM00304">
    <property type="entry name" value="HAMP"/>
    <property type="match status" value="1"/>
</dbReference>
<dbReference type="Gene3D" id="3.20.20.450">
    <property type="entry name" value="EAL domain"/>
    <property type="match status" value="1"/>
</dbReference>
<evidence type="ECO:0000256" key="1">
    <source>
        <dbReference type="SAM" id="Phobius"/>
    </source>
</evidence>
<evidence type="ECO:0000259" key="3">
    <source>
        <dbReference type="PROSITE" id="PS50885"/>
    </source>
</evidence>
<dbReference type="SMART" id="SM00052">
    <property type="entry name" value="EAL"/>
    <property type="match status" value="1"/>
</dbReference>
<dbReference type="SUPFAM" id="SSF158472">
    <property type="entry name" value="HAMP domain-like"/>
    <property type="match status" value="1"/>
</dbReference>
<evidence type="ECO:0000259" key="2">
    <source>
        <dbReference type="PROSITE" id="PS50883"/>
    </source>
</evidence>
<dbReference type="EMBL" id="JANUGU010000001">
    <property type="protein sequence ID" value="MCS0657285.1"/>
    <property type="molecule type" value="Genomic_DNA"/>
</dbReference>
<feature type="domain" description="GGDEF" evidence="4">
    <location>
        <begin position="377"/>
        <end position="510"/>
    </location>
</feature>
<dbReference type="PANTHER" id="PTHR33121">
    <property type="entry name" value="CYCLIC DI-GMP PHOSPHODIESTERASE PDEF"/>
    <property type="match status" value="1"/>
</dbReference>
<feature type="domain" description="EAL" evidence="2">
    <location>
        <begin position="517"/>
        <end position="770"/>
    </location>
</feature>
<keyword evidence="1" id="KW-0812">Transmembrane</keyword>
<dbReference type="Gene3D" id="6.10.340.10">
    <property type="match status" value="1"/>
</dbReference>
<dbReference type="InterPro" id="IPR003660">
    <property type="entry name" value="HAMP_dom"/>
</dbReference>
<dbReference type="InterPro" id="IPR035919">
    <property type="entry name" value="EAL_sf"/>
</dbReference>
<reference evidence="5 6" key="1">
    <citation type="submission" date="2022-08" db="EMBL/GenBank/DDBJ databases">
        <title>Reclassification of Massilia species as members of the genera Telluria, Duganella, Pseudoduganella, Mokoshia gen. nov. and Zemynaea gen. nov. using orthogonal and non-orthogonal genome-based approaches.</title>
        <authorList>
            <person name="Bowman J.P."/>
        </authorList>
    </citation>
    <scope>NUCLEOTIDE SEQUENCE [LARGE SCALE GENOMIC DNA]</scope>
    <source>
        <strain evidence="5 6">JCM 31606</strain>
    </source>
</reference>
<dbReference type="Gene3D" id="3.30.70.270">
    <property type="match status" value="1"/>
</dbReference>
<dbReference type="CDD" id="cd01948">
    <property type="entry name" value="EAL"/>
    <property type="match status" value="1"/>
</dbReference>
<name>A0ABT2CTI4_9BURK</name>
<dbReference type="PROSITE" id="PS50883">
    <property type="entry name" value="EAL"/>
    <property type="match status" value="1"/>
</dbReference>
<feature type="transmembrane region" description="Helical" evidence="1">
    <location>
        <begin position="267"/>
        <end position="288"/>
    </location>
</feature>
<dbReference type="PROSITE" id="PS50885">
    <property type="entry name" value="HAMP"/>
    <property type="match status" value="1"/>
</dbReference>
<dbReference type="Pfam" id="PF00672">
    <property type="entry name" value="HAMP"/>
    <property type="match status" value="1"/>
</dbReference>
<organism evidence="5 6">
    <name type="scientific">Massilia terrae</name>
    <dbReference type="NCBI Taxonomy" id="1811224"/>
    <lineage>
        <taxon>Bacteria</taxon>
        <taxon>Pseudomonadati</taxon>
        <taxon>Pseudomonadota</taxon>
        <taxon>Betaproteobacteria</taxon>
        <taxon>Burkholderiales</taxon>
        <taxon>Oxalobacteraceae</taxon>
        <taxon>Telluria group</taxon>
        <taxon>Massilia</taxon>
    </lineage>
</organism>
<dbReference type="Pfam" id="PF00563">
    <property type="entry name" value="EAL"/>
    <property type="match status" value="1"/>
</dbReference>
<evidence type="ECO:0000259" key="4">
    <source>
        <dbReference type="PROSITE" id="PS50887"/>
    </source>
</evidence>
<accession>A0ABT2CTI4</accession>
<dbReference type="InterPro" id="IPR050706">
    <property type="entry name" value="Cyclic-di-GMP_PDE-like"/>
</dbReference>
<dbReference type="SUPFAM" id="SSF55073">
    <property type="entry name" value="Nucleotide cyclase"/>
    <property type="match status" value="1"/>
</dbReference>
<dbReference type="InterPro" id="IPR043128">
    <property type="entry name" value="Rev_trsase/Diguanyl_cyclase"/>
</dbReference>
<feature type="transmembrane region" description="Helical" evidence="1">
    <location>
        <begin position="16"/>
        <end position="35"/>
    </location>
</feature>
<sequence length="776" mass="83855">MPTITKLFSTSLQRRIVIVFAGLLVLVMGLVLALVRTSSQHIVDNEARRELALGANVFKRLLEQNQRQLETAATVLSGDFAFREAIATQDQPTVRSVIANHARRIHAQVMQVAGTDGKLIASSQRAVAPGDPFPFPDLIASAEQPGRSAGFRQMRNGQLYQVVLVPIMAPQRIAWVAIGFAADDRWAADLAALSGLTVHIVRAGGPMPGLLATSVPAAQRAQFEHVLVDGGDAIEINGARYETVRVPLDGDIQALLQLPVAQVQAPFSVLLARLLMVLGAGAILFAFGSTMLARRIVRPLNDLSAAARRIAMGDYGQRLPTLPGDEIGQLATSFAHMRDGIASREERIARLAYVDVLTDLPNRTRFAETFAQVPEDASGAVVVLNIDRFALINNALGHPVGDRLLRAIAGRLQGLVPAQGMVARLWGDQFGFLLRDAGTDAARAFAEQLVSTLQAPITLDGQRLDVSACIGIALYPQNGSDASTVLRRAEQAMQEAKRRHGGIAFAADIGAEPAPEQLSLIGDMRDAMARAEFTLFYQPKLDFRSGRIVAAEALLRWQHPTRGMIPPVRFIPFAEQTGFIREITPWVIETVVRQLAQWQAIGIEIVVSANLSALDLLDPKLSQRVRCLLVRHGVPAHRLCLEITESALMADPSMAMEHLAELSALGVKLSVDDYGVGQASLAYLKTLPVNELKLDRSFVTAVDATPKNAAIVQSTIMLGHALGLSVVAEGVETPAEMDWLLKHGCDIGQGYRIARPMPAQQLPGWIESYTAPATAV</sequence>
<dbReference type="RefSeq" id="WP_258810437.1">
    <property type="nucleotide sequence ID" value="NZ_JANUGU010000001.1"/>
</dbReference>
<protein>
    <submittedName>
        <fullName evidence="5">EAL domain-containing protein</fullName>
    </submittedName>
</protein>
<keyword evidence="1" id="KW-1133">Transmembrane helix</keyword>
<dbReference type="Proteomes" id="UP001204621">
    <property type="component" value="Unassembled WGS sequence"/>
</dbReference>
<proteinExistence type="predicted"/>
<dbReference type="SMART" id="SM00267">
    <property type="entry name" value="GGDEF"/>
    <property type="match status" value="1"/>
</dbReference>
<evidence type="ECO:0000313" key="5">
    <source>
        <dbReference type="EMBL" id="MCS0657285.1"/>
    </source>
</evidence>
<dbReference type="CDD" id="cd06225">
    <property type="entry name" value="HAMP"/>
    <property type="match status" value="1"/>
</dbReference>
<dbReference type="NCBIfam" id="TIGR00254">
    <property type="entry name" value="GGDEF"/>
    <property type="match status" value="1"/>
</dbReference>
<dbReference type="InterPro" id="IPR001633">
    <property type="entry name" value="EAL_dom"/>
</dbReference>
<dbReference type="SUPFAM" id="SSF103190">
    <property type="entry name" value="Sensory domain-like"/>
    <property type="match status" value="1"/>
</dbReference>
<dbReference type="SUPFAM" id="SSF141868">
    <property type="entry name" value="EAL domain-like"/>
    <property type="match status" value="1"/>
</dbReference>
<keyword evidence="6" id="KW-1185">Reference proteome</keyword>
<dbReference type="Pfam" id="PF00990">
    <property type="entry name" value="GGDEF"/>
    <property type="match status" value="1"/>
</dbReference>
<comment type="caution">
    <text evidence="5">The sequence shown here is derived from an EMBL/GenBank/DDBJ whole genome shotgun (WGS) entry which is preliminary data.</text>
</comment>
<dbReference type="PANTHER" id="PTHR33121:SF71">
    <property type="entry name" value="OXYGEN SENSOR PROTEIN DOSP"/>
    <property type="match status" value="1"/>
</dbReference>
<keyword evidence="1" id="KW-0472">Membrane</keyword>
<feature type="domain" description="HAMP" evidence="3">
    <location>
        <begin position="294"/>
        <end position="346"/>
    </location>
</feature>
<dbReference type="PROSITE" id="PS50887">
    <property type="entry name" value="GGDEF"/>
    <property type="match status" value="1"/>
</dbReference>
<dbReference type="InterPro" id="IPR029150">
    <property type="entry name" value="dCache_3"/>
</dbReference>
<dbReference type="CDD" id="cd01949">
    <property type="entry name" value="GGDEF"/>
    <property type="match status" value="1"/>
</dbReference>